<organism evidence="2 3">
    <name type="scientific">Hymenobacter setariae</name>
    <dbReference type="NCBI Taxonomy" id="2594794"/>
    <lineage>
        <taxon>Bacteria</taxon>
        <taxon>Pseudomonadati</taxon>
        <taxon>Bacteroidota</taxon>
        <taxon>Cytophagia</taxon>
        <taxon>Cytophagales</taxon>
        <taxon>Hymenobacteraceae</taxon>
        <taxon>Hymenobacter</taxon>
    </lineage>
</organism>
<comment type="caution">
    <text evidence="2">The sequence shown here is derived from an EMBL/GenBank/DDBJ whole genome shotgun (WGS) entry which is preliminary data.</text>
</comment>
<keyword evidence="3" id="KW-1185">Reference proteome</keyword>
<feature type="chain" id="PRO_5035266142" description="DUF4907 domain-containing protein" evidence="1">
    <location>
        <begin position="22"/>
        <end position="105"/>
    </location>
</feature>
<name>A0A558BVW4_9BACT</name>
<dbReference type="EMBL" id="VMRJ01000003">
    <property type="protein sequence ID" value="TVT40666.1"/>
    <property type="molecule type" value="Genomic_DNA"/>
</dbReference>
<evidence type="ECO:0008006" key="4">
    <source>
        <dbReference type="Google" id="ProtNLM"/>
    </source>
</evidence>
<accession>A0A558BVW4</accession>
<reference evidence="2 3" key="1">
    <citation type="submission" date="2019-07" db="EMBL/GenBank/DDBJ databases">
        <title>Hymenobacter sp. straun FUR1 Genome sequencing and assembly.</title>
        <authorList>
            <person name="Chhetri G."/>
        </authorList>
    </citation>
    <scope>NUCLEOTIDE SEQUENCE [LARGE SCALE GENOMIC DNA]</scope>
    <source>
        <strain evidence="2 3">Fur1</strain>
    </source>
</reference>
<dbReference type="Proteomes" id="UP000317624">
    <property type="component" value="Unassembled WGS sequence"/>
</dbReference>
<protein>
    <recommendedName>
        <fullName evidence="4">DUF4907 domain-containing protein</fullName>
    </recommendedName>
</protein>
<keyword evidence="1" id="KW-0732">Signal</keyword>
<dbReference type="RefSeq" id="WP_144848973.1">
    <property type="nucleotide sequence ID" value="NZ_VMRJ01000003.1"/>
</dbReference>
<evidence type="ECO:0000313" key="2">
    <source>
        <dbReference type="EMBL" id="TVT40666.1"/>
    </source>
</evidence>
<evidence type="ECO:0000256" key="1">
    <source>
        <dbReference type="SAM" id="SignalP"/>
    </source>
</evidence>
<sequence>MKKLLFLGACLVALASSPVVAQTGGADVVVVRVYSGNYSRIVIAREGGKTEVLDFHAGITEKRDKEAATELQQVVSSLYREGYELKSTFSEQNSYTANLIFIKPK</sequence>
<gene>
    <name evidence="2" type="ORF">FNT36_14455</name>
</gene>
<proteinExistence type="predicted"/>
<dbReference type="OrthoDB" id="9554439at2"/>
<feature type="signal peptide" evidence="1">
    <location>
        <begin position="1"/>
        <end position="21"/>
    </location>
</feature>
<evidence type="ECO:0000313" key="3">
    <source>
        <dbReference type="Proteomes" id="UP000317624"/>
    </source>
</evidence>
<dbReference type="AlphaFoldDB" id="A0A558BVW4"/>